<gene>
    <name evidence="1" type="ordered locus">AALP_Aa6g207100</name>
</gene>
<dbReference type="EMBL" id="CM002874">
    <property type="protein sequence ID" value="KFK32173.1"/>
    <property type="molecule type" value="Genomic_DNA"/>
</dbReference>
<dbReference type="Proteomes" id="UP000029120">
    <property type="component" value="Chromosome 6"/>
</dbReference>
<dbReference type="InterPro" id="IPR044622">
    <property type="entry name" value="PCN"/>
</dbReference>
<proteinExistence type="predicted"/>
<dbReference type="Gramene" id="KFK32173">
    <property type="protein sequence ID" value="KFK32173"/>
    <property type="gene ID" value="AALP_AA6G207100"/>
</dbReference>
<dbReference type="PANTHER" id="PTHR45086">
    <property type="entry name" value="WD REPEAT-CONTAINING PROTEIN PCN"/>
    <property type="match status" value="1"/>
</dbReference>
<protein>
    <recommendedName>
        <fullName evidence="3">Anaphase-promoting complex subunit 4 WD40 domain-containing protein</fullName>
    </recommendedName>
</protein>
<dbReference type="InterPro" id="IPR015943">
    <property type="entry name" value="WD40/YVTN_repeat-like_dom_sf"/>
</dbReference>
<dbReference type="AlphaFoldDB" id="A0A087GQM1"/>
<name>A0A087GQM1_ARAAL</name>
<dbReference type="OrthoDB" id="8883818at2759"/>
<keyword evidence="2" id="KW-1185">Reference proteome</keyword>
<dbReference type="eggNOG" id="KOG2048">
    <property type="taxonomic scope" value="Eukaryota"/>
</dbReference>
<dbReference type="Gene3D" id="2.130.10.10">
    <property type="entry name" value="YVTN repeat-like/Quinoprotein amine dehydrogenase"/>
    <property type="match status" value="1"/>
</dbReference>
<reference evidence="2" key="1">
    <citation type="journal article" date="2015" name="Nat. Plants">
        <title>Genome expansion of Arabis alpina linked with retrotransposition and reduced symmetric DNA methylation.</title>
        <authorList>
            <person name="Willing E.M."/>
            <person name="Rawat V."/>
            <person name="Mandakova T."/>
            <person name="Maumus F."/>
            <person name="James G.V."/>
            <person name="Nordstroem K.J."/>
            <person name="Becker C."/>
            <person name="Warthmann N."/>
            <person name="Chica C."/>
            <person name="Szarzynska B."/>
            <person name="Zytnicki M."/>
            <person name="Albani M.C."/>
            <person name="Kiefer C."/>
            <person name="Bergonzi S."/>
            <person name="Castaings L."/>
            <person name="Mateos J.L."/>
            <person name="Berns M.C."/>
            <person name="Bujdoso N."/>
            <person name="Piofczyk T."/>
            <person name="de Lorenzo L."/>
            <person name="Barrero-Sicilia C."/>
            <person name="Mateos I."/>
            <person name="Piednoel M."/>
            <person name="Hagmann J."/>
            <person name="Chen-Min-Tao R."/>
            <person name="Iglesias-Fernandez R."/>
            <person name="Schuster S.C."/>
            <person name="Alonso-Blanco C."/>
            <person name="Roudier F."/>
            <person name="Carbonero P."/>
            <person name="Paz-Ares J."/>
            <person name="Davis S.J."/>
            <person name="Pecinka A."/>
            <person name="Quesneville H."/>
            <person name="Colot V."/>
            <person name="Lysak M.A."/>
            <person name="Weigel D."/>
            <person name="Coupland G."/>
            <person name="Schneeberger K."/>
        </authorList>
    </citation>
    <scope>NUCLEOTIDE SEQUENCE [LARGE SCALE GENOMIC DNA]</scope>
    <source>
        <strain evidence="2">cv. Pajares</strain>
    </source>
</reference>
<evidence type="ECO:0000313" key="1">
    <source>
        <dbReference type="EMBL" id="KFK32173.1"/>
    </source>
</evidence>
<dbReference type="GO" id="GO:0035266">
    <property type="term" value="P:meristem growth"/>
    <property type="evidence" value="ECO:0007669"/>
    <property type="project" value="InterPro"/>
</dbReference>
<dbReference type="SUPFAM" id="SSF50978">
    <property type="entry name" value="WD40 repeat-like"/>
    <property type="match status" value="1"/>
</dbReference>
<sequence length="66" mass="7640">MEKAKCTWVNPKHRLPNFTCDDGCVRLYRISDSNKLTYYRTLPRERALSVTWSPDAQRIFSGSSDG</sequence>
<accession>A0A087GQM1</accession>
<dbReference type="InterPro" id="IPR036322">
    <property type="entry name" value="WD40_repeat_dom_sf"/>
</dbReference>
<dbReference type="GO" id="GO:0010073">
    <property type="term" value="P:meristem maintenance"/>
    <property type="evidence" value="ECO:0007669"/>
    <property type="project" value="InterPro"/>
</dbReference>
<organism evidence="1 2">
    <name type="scientific">Arabis alpina</name>
    <name type="common">Alpine rock-cress</name>
    <dbReference type="NCBI Taxonomy" id="50452"/>
    <lineage>
        <taxon>Eukaryota</taxon>
        <taxon>Viridiplantae</taxon>
        <taxon>Streptophyta</taxon>
        <taxon>Embryophyta</taxon>
        <taxon>Tracheophyta</taxon>
        <taxon>Spermatophyta</taxon>
        <taxon>Magnoliopsida</taxon>
        <taxon>eudicotyledons</taxon>
        <taxon>Gunneridae</taxon>
        <taxon>Pentapetalae</taxon>
        <taxon>rosids</taxon>
        <taxon>malvids</taxon>
        <taxon>Brassicales</taxon>
        <taxon>Brassicaceae</taxon>
        <taxon>Arabideae</taxon>
        <taxon>Arabis</taxon>
    </lineage>
</organism>
<dbReference type="PANTHER" id="PTHR45086:SF1">
    <property type="entry name" value="WD REPEAT-CONTAINING PROTEIN PCN"/>
    <property type="match status" value="1"/>
</dbReference>
<evidence type="ECO:0008006" key="3">
    <source>
        <dbReference type="Google" id="ProtNLM"/>
    </source>
</evidence>
<evidence type="ECO:0000313" key="2">
    <source>
        <dbReference type="Proteomes" id="UP000029120"/>
    </source>
</evidence>